<dbReference type="Proteomes" id="UP000027238">
    <property type="component" value="Unassembled WGS sequence"/>
</dbReference>
<feature type="chain" id="PRO_5001633626" evidence="1">
    <location>
        <begin position="21"/>
        <end position="253"/>
    </location>
</feature>
<gene>
    <name evidence="2" type="ORF">CSUB01_04281</name>
</gene>
<comment type="caution">
    <text evidence="2">The sequence shown here is derived from an EMBL/GenBank/DDBJ whole genome shotgun (WGS) entry which is preliminary data.</text>
</comment>
<evidence type="ECO:0000313" key="3">
    <source>
        <dbReference type="Proteomes" id="UP000027238"/>
    </source>
</evidence>
<evidence type="ECO:0000256" key="1">
    <source>
        <dbReference type="SAM" id="SignalP"/>
    </source>
</evidence>
<sequence length="253" mass="26065">MHAITSSLLAALLAAAPATAAPGTVPLHHFAQEYNLVDGIPCAQQPNNTFACSEDNINSVVFMQANAPGTIVIHSPTATALMGYKVECGGPEAFTFFTEAEFFTEAGAGGRFEVDPCVGKNITSVMTVKAKNQFKIPSYGQELSFTDADPCTQNADGAFTCGGGTTIGPVAGSEGINITLAQGAGDTAIRATCSAGSSVFFVSAGSGQALFNTPSVCGDGKITAAVNVRSRVAIVYPDGCTYDKSLCYDLQLY</sequence>
<organism evidence="2 3">
    <name type="scientific">Colletotrichum sublineola</name>
    <name type="common">Sorghum anthracnose fungus</name>
    <dbReference type="NCBI Taxonomy" id="1173701"/>
    <lineage>
        <taxon>Eukaryota</taxon>
        <taxon>Fungi</taxon>
        <taxon>Dikarya</taxon>
        <taxon>Ascomycota</taxon>
        <taxon>Pezizomycotina</taxon>
        <taxon>Sordariomycetes</taxon>
        <taxon>Hypocreomycetidae</taxon>
        <taxon>Glomerellales</taxon>
        <taxon>Glomerellaceae</taxon>
        <taxon>Colletotrichum</taxon>
        <taxon>Colletotrichum graminicola species complex</taxon>
    </lineage>
</organism>
<name>A0A066X677_COLSU</name>
<dbReference type="EMBL" id="JMSE01001107">
    <property type="protein sequence ID" value="KDN64643.1"/>
    <property type="molecule type" value="Genomic_DNA"/>
</dbReference>
<dbReference type="HOGENOM" id="CLU_1098432_0_0_1"/>
<feature type="signal peptide" evidence="1">
    <location>
        <begin position="1"/>
        <end position="20"/>
    </location>
</feature>
<protein>
    <submittedName>
        <fullName evidence="2">Uncharacterized protein</fullName>
    </submittedName>
</protein>
<evidence type="ECO:0000313" key="2">
    <source>
        <dbReference type="EMBL" id="KDN64643.1"/>
    </source>
</evidence>
<keyword evidence="1" id="KW-0732">Signal</keyword>
<proteinExistence type="predicted"/>
<reference evidence="3" key="1">
    <citation type="journal article" date="2014" name="Genome Announc.">
        <title>Draft genome sequence of Colletotrichum sublineola, a destructive pathogen of cultivated sorghum.</title>
        <authorList>
            <person name="Baroncelli R."/>
            <person name="Sanz-Martin J.M."/>
            <person name="Rech G.E."/>
            <person name="Sukno S.A."/>
            <person name="Thon M.R."/>
        </authorList>
    </citation>
    <scope>NUCLEOTIDE SEQUENCE [LARGE SCALE GENOMIC DNA]</scope>
    <source>
        <strain evidence="3">TX430BB</strain>
    </source>
</reference>
<keyword evidence="3" id="KW-1185">Reference proteome</keyword>
<accession>A0A066X677</accession>
<dbReference type="AlphaFoldDB" id="A0A066X677"/>